<accession>A0A4Y2Q388</accession>
<keyword evidence="2" id="KW-1185">Reference proteome</keyword>
<comment type="caution">
    <text evidence="1">The sequence shown here is derived from an EMBL/GenBank/DDBJ whole genome shotgun (WGS) entry which is preliminary data.</text>
</comment>
<organism evidence="1 2">
    <name type="scientific">Araneus ventricosus</name>
    <name type="common">Orbweaver spider</name>
    <name type="synonym">Epeira ventricosa</name>
    <dbReference type="NCBI Taxonomy" id="182803"/>
    <lineage>
        <taxon>Eukaryota</taxon>
        <taxon>Metazoa</taxon>
        <taxon>Ecdysozoa</taxon>
        <taxon>Arthropoda</taxon>
        <taxon>Chelicerata</taxon>
        <taxon>Arachnida</taxon>
        <taxon>Araneae</taxon>
        <taxon>Araneomorphae</taxon>
        <taxon>Entelegynae</taxon>
        <taxon>Araneoidea</taxon>
        <taxon>Araneidae</taxon>
        <taxon>Araneus</taxon>
    </lineage>
</organism>
<evidence type="ECO:0000313" key="2">
    <source>
        <dbReference type="Proteomes" id="UP000499080"/>
    </source>
</evidence>
<name>A0A4Y2Q388_ARAVE</name>
<evidence type="ECO:0000313" key="1">
    <source>
        <dbReference type="EMBL" id="GBN56776.1"/>
    </source>
</evidence>
<protein>
    <submittedName>
        <fullName evidence="1">Uncharacterized protein</fullName>
    </submittedName>
</protein>
<sequence length="114" mass="13249">MMRTIPELAFRFPRHTRRRTYPTYDLTCNRPTYTADLKWDRVSNVEPSLSEAETLPIDNRCNLLAQSSARPNPKVRSPTENERFMVKEESAASVGTRPWTPEGRSLTLYIVFML</sequence>
<dbReference type="Proteomes" id="UP000499080">
    <property type="component" value="Unassembled WGS sequence"/>
</dbReference>
<proteinExistence type="predicted"/>
<gene>
    <name evidence="1" type="ORF">AVEN_58555_1</name>
</gene>
<dbReference type="EMBL" id="BGPR01012589">
    <property type="protein sequence ID" value="GBN56776.1"/>
    <property type="molecule type" value="Genomic_DNA"/>
</dbReference>
<dbReference type="AlphaFoldDB" id="A0A4Y2Q388"/>
<reference evidence="1 2" key="1">
    <citation type="journal article" date="2019" name="Sci. Rep.">
        <title>Orb-weaving spider Araneus ventricosus genome elucidates the spidroin gene catalogue.</title>
        <authorList>
            <person name="Kono N."/>
            <person name="Nakamura H."/>
            <person name="Ohtoshi R."/>
            <person name="Moran D.A.P."/>
            <person name="Shinohara A."/>
            <person name="Yoshida Y."/>
            <person name="Fujiwara M."/>
            <person name="Mori M."/>
            <person name="Tomita M."/>
            <person name="Arakawa K."/>
        </authorList>
    </citation>
    <scope>NUCLEOTIDE SEQUENCE [LARGE SCALE GENOMIC DNA]</scope>
</reference>